<evidence type="ECO:0000313" key="2">
    <source>
        <dbReference type="EMBL" id="MEV4924330.1"/>
    </source>
</evidence>
<dbReference type="GO" id="GO:0005840">
    <property type="term" value="C:ribosome"/>
    <property type="evidence" value="ECO:0007669"/>
    <property type="project" value="UniProtKB-KW"/>
</dbReference>
<dbReference type="Proteomes" id="UP001552479">
    <property type="component" value="Unassembled WGS sequence"/>
</dbReference>
<name>A0ABV3IVR8_9ACTN</name>
<dbReference type="InterPro" id="IPR014719">
    <property type="entry name" value="Ribosomal_bL12_C/ClpS-like"/>
</dbReference>
<proteinExistence type="predicted"/>
<accession>A0ABV3IVR8</accession>
<dbReference type="RefSeq" id="WP_366088354.1">
    <property type="nucleotide sequence ID" value="NZ_JBFASG010000013.1"/>
</dbReference>
<dbReference type="EMBL" id="JBFASG010000013">
    <property type="protein sequence ID" value="MEV4924330.1"/>
    <property type="molecule type" value="Genomic_DNA"/>
</dbReference>
<keyword evidence="3" id="KW-1185">Reference proteome</keyword>
<protein>
    <submittedName>
        <fullName evidence="2">Ribosomal protein L7/L12</fullName>
    </submittedName>
</protein>
<evidence type="ECO:0000259" key="1">
    <source>
        <dbReference type="Pfam" id="PF00542"/>
    </source>
</evidence>
<sequence>MDMALVFLFPLLGLLAWSIERRIQRVSSQISRLECKADLILEHLGIHEDTTELARITGLARSGQKIQAIKAYRELTGDGLAEAKAAVDRLVAGS</sequence>
<dbReference type="InterPro" id="IPR013823">
    <property type="entry name" value="Ribosomal_bL12_C"/>
</dbReference>
<reference evidence="2 3" key="1">
    <citation type="submission" date="2024-06" db="EMBL/GenBank/DDBJ databases">
        <title>The Natural Products Discovery Center: Release of the First 8490 Sequenced Strains for Exploring Actinobacteria Biosynthetic Diversity.</title>
        <authorList>
            <person name="Kalkreuter E."/>
            <person name="Kautsar S.A."/>
            <person name="Yang D."/>
            <person name="Bader C.D."/>
            <person name="Teijaro C.N."/>
            <person name="Fluegel L."/>
            <person name="Davis C.M."/>
            <person name="Simpson J.R."/>
            <person name="Lauterbach L."/>
            <person name="Steele A.D."/>
            <person name="Gui C."/>
            <person name="Meng S."/>
            <person name="Li G."/>
            <person name="Viehrig K."/>
            <person name="Ye F."/>
            <person name="Su P."/>
            <person name="Kiefer A.F."/>
            <person name="Nichols A."/>
            <person name="Cepeda A.J."/>
            <person name="Yan W."/>
            <person name="Fan B."/>
            <person name="Jiang Y."/>
            <person name="Adhikari A."/>
            <person name="Zheng C.-J."/>
            <person name="Schuster L."/>
            <person name="Cowan T.M."/>
            <person name="Smanski M.J."/>
            <person name="Chevrette M.G."/>
            <person name="De Carvalho L.P.S."/>
            <person name="Shen B."/>
        </authorList>
    </citation>
    <scope>NUCLEOTIDE SEQUENCE [LARGE SCALE GENOMIC DNA]</scope>
    <source>
        <strain evidence="2 3">NPDC053791</strain>
    </source>
</reference>
<comment type="caution">
    <text evidence="2">The sequence shown here is derived from an EMBL/GenBank/DDBJ whole genome shotgun (WGS) entry which is preliminary data.</text>
</comment>
<keyword evidence="2" id="KW-0689">Ribosomal protein</keyword>
<feature type="domain" description="Large ribosomal subunit protein bL12 C-terminal" evidence="1">
    <location>
        <begin position="63"/>
        <end position="89"/>
    </location>
</feature>
<dbReference type="Pfam" id="PF00542">
    <property type="entry name" value="Ribosomal_L12"/>
    <property type="match status" value="1"/>
</dbReference>
<dbReference type="Gene3D" id="3.30.1390.10">
    <property type="match status" value="1"/>
</dbReference>
<keyword evidence="2" id="KW-0687">Ribonucleoprotein</keyword>
<evidence type="ECO:0000313" key="3">
    <source>
        <dbReference type="Proteomes" id="UP001552479"/>
    </source>
</evidence>
<gene>
    <name evidence="2" type="ORF">AB0L03_16035</name>
</gene>
<organism evidence="2 3">
    <name type="scientific">Streptomyces roseoverticillatus</name>
    <dbReference type="NCBI Taxonomy" id="66429"/>
    <lineage>
        <taxon>Bacteria</taxon>
        <taxon>Bacillati</taxon>
        <taxon>Actinomycetota</taxon>
        <taxon>Actinomycetes</taxon>
        <taxon>Kitasatosporales</taxon>
        <taxon>Streptomycetaceae</taxon>
        <taxon>Streptomyces</taxon>
    </lineage>
</organism>